<name>A0A7H9AVA1_ZYGMR</name>
<protein>
    <submittedName>
        <fullName evidence="1">Uncharacterized protein</fullName>
    </submittedName>
</protein>
<organism evidence="1 2">
    <name type="scientific">Zygotorulaspora mrakii</name>
    <name type="common">Zygosaccharomyces mrakii</name>
    <dbReference type="NCBI Taxonomy" id="42260"/>
    <lineage>
        <taxon>Eukaryota</taxon>
        <taxon>Fungi</taxon>
        <taxon>Dikarya</taxon>
        <taxon>Ascomycota</taxon>
        <taxon>Saccharomycotina</taxon>
        <taxon>Saccharomycetes</taxon>
        <taxon>Saccharomycetales</taxon>
        <taxon>Saccharomycetaceae</taxon>
        <taxon>Zygotorulaspora</taxon>
    </lineage>
</organism>
<reference evidence="1 2" key="1">
    <citation type="submission" date="2020-07" db="EMBL/GenBank/DDBJ databases">
        <title>The yeast mating-type switching endonuclease HO is a domesticated member of an unorthodox homing genetic element family.</title>
        <authorList>
            <person name="Coughlan A.Y."/>
            <person name="Lombardi L."/>
            <person name="Braun-Galleani S."/>
            <person name="Martos A.R."/>
            <person name="Galeote V."/>
            <person name="Bigey F."/>
            <person name="Dequin S."/>
            <person name="Byrne K.P."/>
            <person name="Wolfe K.H."/>
        </authorList>
    </citation>
    <scope>NUCLEOTIDE SEQUENCE [LARGE SCALE GENOMIC DNA]</scope>
    <source>
        <strain evidence="1 2">NRRL Y-6702</strain>
    </source>
</reference>
<sequence>MFHFILDNIQNKTTGLYASELRTLLFDSTSADLPRIKDLIYGVPADHILTAAEMNLPESVCRTCFMSNEYCQCETFGKHMGKIILEALALLRLVPARQNMRHLFNFAQLGRGHNIVQHVLRQKAVWSRLYEEAMESEYTETIEGITCNDDVTSRVLLHWGHFWHAVVRSKANVATLVFEGRLSKPFGIDMEWGNREPYSRYSRMLDKEIFLRSHRRMLEVVSGTLWEDGHGRGDCFDLDEFRLLVLLLYCVYEKGDIHNMVSRVLPGYRKFEVFGQWLGSVMCMRKCGYAQRVPVYRFILGTYVEECGLNKVLIEGEASDM</sequence>
<dbReference type="RefSeq" id="XP_037141799.1">
    <property type="nucleotide sequence ID" value="XM_037285904.1"/>
</dbReference>
<dbReference type="Proteomes" id="UP000509704">
    <property type="component" value="Chromosome 1"/>
</dbReference>
<evidence type="ECO:0000313" key="1">
    <source>
        <dbReference type="EMBL" id="QLG70071.1"/>
    </source>
</evidence>
<dbReference type="EMBL" id="CP058604">
    <property type="protein sequence ID" value="QLG70071.1"/>
    <property type="molecule type" value="Genomic_DNA"/>
</dbReference>
<proteinExistence type="predicted"/>
<gene>
    <name evidence="1" type="ORF">HG535_0A00100</name>
</gene>
<dbReference type="KEGG" id="zmk:HG535_0A00100"/>
<dbReference type="AlphaFoldDB" id="A0A7H9AVA1"/>
<keyword evidence="2" id="KW-1185">Reference proteome</keyword>
<accession>A0A7H9AVA1</accession>
<evidence type="ECO:0000313" key="2">
    <source>
        <dbReference type="Proteomes" id="UP000509704"/>
    </source>
</evidence>
<dbReference type="GeneID" id="59233707"/>